<dbReference type="InterPro" id="IPR044788">
    <property type="entry name" value="X8_dom_prot"/>
</dbReference>
<comment type="caution">
    <text evidence="4">The sequence shown here is derived from an EMBL/GenBank/DDBJ whole genome shotgun (WGS) entry which is preliminary data.</text>
</comment>
<dbReference type="EMBL" id="WHWC01000015">
    <property type="protein sequence ID" value="KAG8369032.1"/>
    <property type="molecule type" value="Genomic_DNA"/>
</dbReference>
<keyword evidence="1 2" id="KW-0732">Signal</keyword>
<dbReference type="SMART" id="SM00768">
    <property type="entry name" value="X8"/>
    <property type="match status" value="1"/>
</dbReference>
<sequence>MEKNTICLFVICCILAVTYAYDTNSKAIDQKQVSDWCISQEGAPDDKMQAFIDYACGVADCGPIQAGAPCFDPNTLMGIASIHELEGKFQV</sequence>
<evidence type="ECO:0000256" key="2">
    <source>
        <dbReference type="SAM" id="SignalP"/>
    </source>
</evidence>
<dbReference type="InterPro" id="IPR012946">
    <property type="entry name" value="X8"/>
</dbReference>
<dbReference type="Proteomes" id="UP000826271">
    <property type="component" value="Unassembled WGS sequence"/>
</dbReference>
<proteinExistence type="predicted"/>
<dbReference type="Pfam" id="PF07983">
    <property type="entry name" value="X8"/>
    <property type="match status" value="1"/>
</dbReference>
<gene>
    <name evidence="4" type="ORF">BUALT_Bualt15G0108100</name>
</gene>
<evidence type="ECO:0000256" key="1">
    <source>
        <dbReference type="ARBA" id="ARBA00022729"/>
    </source>
</evidence>
<feature type="signal peptide" evidence="2">
    <location>
        <begin position="1"/>
        <end position="20"/>
    </location>
</feature>
<dbReference type="AlphaFoldDB" id="A0AAV6WN97"/>
<protein>
    <recommendedName>
        <fullName evidence="3">X8 domain-containing protein</fullName>
    </recommendedName>
</protein>
<dbReference type="PANTHER" id="PTHR31044:SF52">
    <property type="entry name" value="OS01G0631500 PROTEIN"/>
    <property type="match status" value="1"/>
</dbReference>
<organism evidence="4 5">
    <name type="scientific">Buddleja alternifolia</name>
    <dbReference type="NCBI Taxonomy" id="168488"/>
    <lineage>
        <taxon>Eukaryota</taxon>
        <taxon>Viridiplantae</taxon>
        <taxon>Streptophyta</taxon>
        <taxon>Embryophyta</taxon>
        <taxon>Tracheophyta</taxon>
        <taxon>Spermatophyta</taxon>
        <taxon>Magnoliopsida</taxon>
        <taxon>eudicotyledons</taxon>
        <taxon>Gunneridae</taxon>
        <taxon>Pentapetalae</taxon>
        <taxon>asterids</taxon>
        <taxon>lamiids</taxon>
        <taxon>Lamiales</taxon>
        <taxon>Scrophulariaceae</taxon>
        <taxon>Buddlejeae</taxon>
        <taxon>Buddleja</taxon>
    </lineage>
</organism>
<evidence type="ECO:0000259" key="3">
    <source>
        <dbReference type="SMART" id="SM00768"/>
    </source>
</evidence>
<evidence type="ECO:0000313" key="5">
    <source>
        <dbReference type="Proteomes" id="UP000826271"/>
    </source>
</evidence>
<evidence type="ECO:0000313" key="4">
    <source>
        <dbReference type="EMBL" id="KAG8369032.1"/>
    </source>
</evidence>
<dbReference type="GO" id="GO:0009506">
    <property type="term" value="C:plasmodesma"/>
    <property type="evidence" value="ECO:0007669"/>
    <property type="project" value="UniProtKB-ARBA"/>
</dbReference>
<reference evidence="4" key="1">
    <citation type="submission" date="2019-10" db="EMBL/GenBank/DDBJ databases">
        <authorList>
            <person name="Zhang R."/>
            <person name="Pan Y."/>
            <person name="Wang J."/>
            <person name="Ma R."/>
            <person name="Yu S."/>
        </authorList>
    </citation>
    <scope>NUCLEOTIDE SEQUENCE</scope>
    <source>
        <strain evidence="4">LA-IB0</strain>
        <tissue evidence="4">Leaf</tissue>
    </source>
</reference>
<dbReference type="PANTHER" id="PTHR31044">
    <property type="entry name" value="BETA-1,3 GLUCANASE"/>
    <property type="match status" value="1"/>
</dbReference>
<name>A0AAV6WN97_9LAMI</name>
<feature type="domain" description="X8" evidence="3">
    <location>
        <begin position="35"/>
        <end position="89"/>
    </location>
</feature>
<keyword evidence="5" id="KW-1185">Reference proteome</keyword>
<feature type="chain" id="PRO_5043518352" description="X8 domain-containing protein" evidence="2">
    <location>
        <begin position="21"/>
        <end position="91"/>
    </location>
</feature>
<accession>A0AAV6WN97</accession>